<dbReference type="AlphaFoldDB" id="A0A2P5W359"/>
<gene>
    <name evidence="3" type="ORF">GOBAR_AA35205</name>
</gene>
<accession>A0A2P5W359</accession>
<evidence type="ECO:0000256" key="1">
    <source>
        <dbReference type="ARBA" id="ARBA00022821"/>
    </source>
</evidence>
<dbReference type="Gene3D" id="3.80.10.10">
    <property type="entry name" value="Ribonuclease Inhibitor"/>
    <property type="match status" value="4"/>
</dbReference>
<feature type="domain" description="Disease resistance protein At4g27190-like leucine-rich repeats" evidence="2">
    <location>
        <begin position="124"/>
        <end position="245"/>
    </location>
</feature>
<feature type="domain" description="Disease resistance protein At4g27190-like leucine-rich repeats" evidence="2">
    <location>
        <begin position="59"/>
        <end position="113"/>
    </location>
</feature>
<evidence type="ECO:0000313" key="3">
    <source>
        <dbReference type="EMBL" id="PPR85485.1"/>
    </source>
</evidence>
<dbReference type="InterPro" id="IPR057135">
    <property type="entry name" value="At4g27190-like_LRR"/>
</dbReference>
<feature type="domain" description="Disease resistance protein At4g27190-like leucine-rich repeats" evidence="2">
    <location>
        <begin position="411"/>
        <end position="517"/>
    </location>
</feature>
<dbReference type="InterPro" id="IPR050905">
    <property type="entry name" value="Plant_NBS-LRR"/>
</dbReference>
<sequence>MQNCCWPKLKILRIEDCGSLKYVCRNTYAEGLQSLECVDMIDCPQLIQAFNIENFKDGLQSIWNSETSRPAIASFEILKVVRIRNCNNLKTIFSTCLALSMLHLQELCIQNCDKLEQVIGFTQEEEITENDYPLSCWSKLKILQITSCGSLKYVYPKGFQFLEHLGIGHCPQLLQVFNMEKVERQVALLSNLKILELCSLPKLESLWEVKPSHRAIASLQNLKVVKITDCNKLKAVFSPRLAQSMLVKPSHRAIASLQNLKVVKITDCNKLKAVFSPRLAQSMLYIEELYIEYCEELEQVIGFAQEEEISKNCCWPKLKILRIEDCRSLKYVCPNSFAEGLQSLECVDIIDCPQLIQAFNIEKSKDGLQRIWNSETCRPAIASFEKVVRIRNCNKPKTILSICLAPSMLHLQELHIDNCNKLKTIFSPCQLAQSMLYINELYIKYCDGLEKVIDFAQENEIRENDCPLYCWPKLKILRIEFCPNLEYVCANTSTQWLQSLESLYISYCPQLVQVFNTEQNEYGKDIVLPGFGSLGLPLLESVYVENCPQLLQVFSPTEERDVIGDHILLNVPFLQNLSVSNCPQFSCFIVQAHLMEELVLSNVGNSCQLCNTDFPVLNEDCIVVGSHEVFQVQSSYSFSSIKKLYLTSLFGVRIIWNDFSQVVTLENLTTLKLSDCKRLRYIFSPTMARSLSQLVDLCIEWCDEIERLILAKDQVSSSSSNVFKLEDEVEVAAEQEINFDELEWLSLEELPSLIHFCPKGYEFVLSVLRDLKVRDCPKLTTDFFIDSKQFVHCKTKTPQLIEQDAIEESTLESKMQLIGAGGRVRVNYHALHERYG</sequence>
<dbReference type="PANTHER" id="PTHR33463">
    <property type="entry name" value="NB-ARC DOMAIN-CONTAINING PROTEIN-RELATED"/>
    <property type="match status" value="1"/>
</dbReference>
<protein>
    <recommendedName>
        <fullName evidence="2">Disease resistance protein At4g27190-like leucine-rich repeats domain-containing protein</fullName>
    </recommendedName>
</protein>
<dbReference type="Proteomes" id="UP000239757">
    <property type="component" value="Unassembled WGS sequence"/>
</dbReference>
<feature type="domain" description="Disease resistance protein At4g27190-like leucine-rich repeats" evidence="2">
    <location>
        <begin position="574"/>
        <end position="703"/>
    </location>
</feature>
<dbReference type="EMBL" id="KZ669384">
    <property type="protein sequence ID" value="PPR85485.1"/>
    <property type="molecule type" value="Genomic_DNA"/>
</dbReference>
<organism evidence="3 4">
    <name type="scientific">Gossypium barbadense</name>
    <name type="common">Sea Island cotton</name>
    <name type="synonym">Hibiscus barbadensis</name>
    <dbReference type="NCBI Taxonomy" id="3634"/>
    <lineage>
        <taxon>Eukaryota</taxon>
        <taxon>Viridiplantae</taxon>
        <taxon>Streptophyta</taxon>
        <taxon>Embryophyta</taxon>
        <taxon>Tracheophyta</taxon>
        <taxon>Spermatophyta</taxon>
        <taxon>Magnoliopsida</taxon>
        <taxon>eudicotyledons</taxon>
        <taxon>Gunneridae</taxon>
        <taxon>Pentapetalae</taxon>
        <taxon>rosids</taxon>
        <taxon>malvids</taxon>
        <taxon>Malvales</taxon>
        <taxon>Malvaceae</taxon>
        <taxon>Malvoideae</taxon>
        <taxon>Gossypium</taxon>
    </lineage>
</organism>
<name>A0A2P5W359_GOSBA</name>
<evidence type="ECO:0000313" key="4">
    <source>
        <dbReference type="Proteomes" id="UP000239757"/>
    </source>
</evidence>
<reference evidence="3 4" key="1">
    <citation type="submission" date="2015-01" db="EMBL/GenBank/DDBJ databases">
        <title>Genome of allotetraploid Gossypium barbadense reveals genomic plasticity and fiber elongation in cotton evolution.</title>
        <authorList>
            <person name="Chen X."/>
            <person name="Liu X."/>
            <person name="Zhao B."/>
            <person name="Zheng H."/>
            <person name="Hu Y."/>
            <person name="Lu G."/>
            <person name="Yang C."/>
            <person name="Chen J."/>
            <person name="Shan C."/>
            <person name="Zhang L."/>
            <person name="Zhou Y."/>
            <person name="Wang L."/>
            <person name="Guo W."/>
            <person name="Bai Y."/>
            <person name="Ruan J."/>
            <person name="Shangguan X."/>
            <person name="Mao Y."/>
            <person name="Jiang J."/>
            <person name="Zhu Y."/>
            <person name="Lei J."/>
            <person name="Kang H."/>
            <person name="Chen S."/>
            <person name="He X."/>
            <person name="Wang R."/>
            <person name="Wang Y."/>
            <person name="Chen J."/>
            <person name="Wang L."/>
            <person name="Yu S."/>
            <person name="Wang B."/>
            <person name="Wei J."/>
            <person name="Song S."/>
            <person name="Lu X."/>
            <person name="Gao Z."/>
            <person name="Gu W."/>
            <person name="Deng X."/>
            <person name="Ma D."/>
            <person name="Wang S."/>
            <person name="Liang W."/>
            <person name="Fang L."/>
            <person name="Cai C."/>
            <person name="Zhu X."/>
            <person name="Zhou B."/>
            <person name="Zhang Y."/>
            <person name="Chen Z."/>
            <person name="Xu S."/>
            <person name="Zhu R."/>
            <person name="Wang S."/>
            <person name="Zhang T."/>
            <person name="Zhao G."/>
        </authorList>
    </citation>
    <scope>NUCLEOTIDE SEQUENCE [LARGE SCALE GENOMIC DNA]</scope>
    <source>
        <strain evidence="4">cv. Xinhai21</strain>
        <tissue evidence="3">Leaf</tissue>
    </source>
</reference>
<keyword evidence="1" id="KW-0611">Plant defense</keyword>
<proteinExistence type="predicted"/>
<dbReference type="OrthoDB" id="1747797at2759"/>
<feature type="domain" description="Disease resistance protein At4g27190-like leucine-rich repeats" evidence="2">
    <location>
        <begin position="251"/>
        <end position="295"/>
    </location>
</feature>
<evidence type="ECO:0000259" key="2">
    <source>
        <dbReference type="Pfam" id="PF23247"/>
    </source>
</evidence>
<dbReference type="SUPFAM" id="SSF52047">
    <property type="entry name" value="RNI-like"/>
    <property type="match status" value="3"/>
</dbReference>
<dbReference type="Pfam" id="PF23247">
    <property type="entry name" value="LRR_RPS2"/>
    <property type="match status" value="5"/>
</dbReference>
<dbReference type="InterPro" id="IPR032675">
    <property type="entry name" value="LRR_dom_sf"/>
</dbReference>